<accession>A0AAN7TD68</accession>
<comment type="caution">
    <text evidence="3">The sequence shown here is derived from an EMBL/GenBank/DDBJ whole genome shotgun (WGS) entry which is preliminary data.</text>
</comment>
<organism evidence="3 4">
    <name type="scientific">Meristemomyces frigidus</name>
    <dbReference type="NCBI Taxonomy" id="1508187"/>
    <lineage>
        <taxon>Eukaryota</taxon>
        <taxon>Fungi</taxon>
        <taxon>Dikarya</taxon>
        <taxon>Ascomycota</taxon>
        <taxon>Pezizomycotina</taxon>
        <taxon>Dothideomycetes</taxon>
        <taxon>Dothideomycetidae</taxon>
        <taxon>Mycosphaerellales</taxon>
        <taxon>Teratosphaeriaceae</taxon>
        <taxon>Meristemomyces</taxon>
    </lineage>
</organism>
<feature type="region of interest" description="Disordered" evidence="1">
    <location>
        <begin position="861"/>
        <end position="911"/>
    </location>
</feature>
<feature type="compositionally biased region" description="Basic and acidic residues" evidence="1">
    <location>
        <begin position="999"/>
        <end position="1010"/>
    </location>
</feature>
<feature type="compositionally biased region" description="Polar residues" evidence="1">
    <location>
        <begin position="647"/>
        <end position="670"/>
    </location>
</feature>
<feature type="compositionally biased region" description="Pro residues" evidence="1">
    <location>
        <begin position="1378"/>
        <end position="1388"/>
    </location>
</feature>
<protein>
    <recommendedName>
        <fullName evidence="2">SAC3/GANP/THP3 conserved domain-containing protein</fullName>
    </recommendedName>
</protein>
<feature type="region of interest" description="Disordered" evidence="1">
    <location>
        <begin position="1"/>
        <end position="78"/>
    </location>
</feature>
<feature type="compositionally biased region" description="Low complexity" evidence="1">
    <location>
        <begin position="621"/>
        <end position="632"/>
    </location>
</feature>
<dbReference type="Gene3D" id="1.25.40.990">
    <property type="match status" value="1"/>
</dbReference>
<name>A0AAN7TD68_9PEZI</name>
<dbReference type="GO" id="GO:0005737">
    <property type="term" value="C:cytoplasm"/>
    <property type="evidence" value="ECO:0007669"/>
    <property type="project" value="TreeGrafter"/>
</dbReference>
<sequence length="1756" mass="192086">MSAPRGRGTGARGNARARGPSITRGGNVRGNGGRGRGQNSAATRDIATARSSHFSSKNTFQAAKQNGQSGAFNGAQSQGSFAQRYEQLERFREQERKHAVASGLIADPNTPRALADAITPVGTCQTMCAEFERVERVVQNDVWAEEKEQNHSGYSTREAAQPDESRFVKKFRRAAAGVEEQLPSDLRPPAVLKTTCDYLFNDLIGQADNLAKVHHFVWDRTRAIRNDFSIQQVSKPGDLSLAIECYERIARFHILSLHQLAVYPRPYDKYNEQQEREQLDRTLLSLMQYYDDSRSHVSLPNEAEFRAYCIIFQLQDPQPDLEDRAQSWPREVLMDGRVRVALDLYAHACNTIDVQGPLKPRANHVLAQQDWEHFWTAVESKKVSYLMACVAEIYFNLVRRTTLEGLWRGYRQSQRTSAEDFTIPILQDLFRFDEEEQVVTFCEAYGFSFATRVDGEQFLNLVSVRKDVEFPQPNIGLPKQWKSEVVEYKRVGRTLPAVIDGMCVKRARDMGMVVEELPAEEEGMQDVERLGDCDDQAESQAMKHPFQLDFDPGLDSDSLFIPENTAVDEHAEPQSIGAVLANSTLKANPFASAKPLGQAPTNNSFDAKKLSGLTPNPFAPSSNTTSSTTSNTFGQPSKTSPFAPVPNTASTPAATGTGESIWTSGKTGFNFTAPPPPAPKASTTGFDFTAPPAPKAGASVFDFAAKPSEPLALAQKSGETCLDITAKPVVSSLNTPSDNTTGFSFAAKPAENSSAAATASVFDQKFTGLPAGFSFSPAPTSTATLDNMQSVLSKPQAPARIGLFQNIPQPAVDFTPTSPEEAEAPVVNTNAKSATSHASQAGFQPSQFAFTNTNATKEQKLLPSLPESHGISQERRDSIGRQHKPKVPSPLHKSSSFETFESASATSQPPPTAAQIFERLAREILEDSTIGYLQQYLEYTIEQTIKQTQAEERAELSEKEAEEGRWNTIAKRYLRRWRATLWRSKSTVRANARRQRARRGLEESKSDRGSDMGSIIIRTRASTMDSEQGGAISQQSGRNGVGYSHQSSERQVGAGSKRPLSTLANSIPATREPSHKRQKSVGQLKGTSYKSEEVGKNDAKADLLRRSAFLSGSSPYQGPVQQCTTQTNYFRLKAMGIDAATNISEARGTKRGRSESIDNVYRPPATRTAPIVPATLPKTSALKAMMPPPATIPKNDDADEALFARLKKAREALAESGTMVREMVAKETELRCSLSASRSSNSNDSPSMIKARAEARWRASRPDSTEWRQSQSEVPAYRLRASRFVPPEQYGRAVERAKTKRAERSGLESRFDDSAFDRSLSDLVRPVAHDDVDRRSGSGQALLRSNGMVFPELLGDTGSPEQSQPLGHGIAHSQLPKWEPPAPAPAPAPAVTQQTNTFTDFTQSQSPWGTVNGVGMPAFYPATSQVRNGGKEHTPLKQQQLEMSPFDATVTQAVDGVSEHASPGESAEFALVDGHAEQSMYPPLPVWTAENHTIQPSQIEASLGKSFDHAATFTGWNGGEPSINHAGFPPLERSHVAAQAVSLISGDGEGEVDAAPLGYAAAFAHPTTNASMFTPEPDKSDDMLDPSLKAEIPDSYQYTQNFSNNSYAALADEYAGDTEEDAEPEDETAEQEALFEDEAAQDSPQRANSFLRARTYEDEEAGGDAGDTEEYPEESDAEAVDDQGPLRSFIEEEEGVEYDSEEEYDSAEDEEEDEMDGFDQNAARGGWVPPLPPVAQKTTVLQTVGNTETDAIELSD</sequence>
<dbReference type="Pfam" id="PF03399">
    <property type="entry name" value="SAC3_GANP"/>
    <property type="match status" value="1"/>
</dbReference>
<dbReference type="GO" id="GO:0070390">
    <property type="term" value="C:transcription export complex 2"/>
    <property type="evidence" value="ECO:0007669"/>
    <property type="project" value="TreeGrafter"/>
</dbReference>
<proteinExistence type="predicted"/>
<feature type="region of interest" description="Disordered" evidence="1">
    <location>
        <begin position="989"/>
        <end position="1097"/>
    </location>
</feature>
<dbReference type="GO" id="GO:0006406">
    <property type="term" value="P:mRNA export from nucleus"/>
    <property type="evidence" value="ECO:0007669"/>
    <property type="project" value="TreeGrafter"/>
</dbReference>
<evidence type="ECO:0000256" key="1">
    <source>
        <dbReference type="SAM" id="MobiDB-lite"/>
    </source>
</evidence>
<feature type="domain" description="SAC3/GANP/THP3 conserved" evidence="2">
    <location>
        <begin position="127"/>
        <end position="449"/>
    </location>
</feature>
<evidence type="ECO:0000259" key="2">
    <source>
        <dbReference type="Pfam" id="PF03399"/>
    </source>
</evidence>
<dbReference type="EMBL" id="JAVRRL010000063">
    <property type="protein sequence ID" value="KAK5109512.1"/>
    <property type="molecule type" value="Genomic_DNA"/>
</dbReference>
<dbReference type="InterPro" id="IPR005062">
    <property type="entry name" value="SAC3/GANP/THP3_conserved"/>
</dbReference>
<dbReference type="InterPro" id="IPR045107">
    <property type="entry name" value="SAC3/GANP/THP3"/>
</dbReference>
<dbReference type="PANTHER" id="PTHR12436:SF3">
    <property type="entry name" value="GERMINAL-CENTER ASSOCIATED NUCLEAR PROTEIN"/>
    <property type="match status" value="1"/>
</dbReference>
<reference evidence="3" key="1">
    <citation type="submission" date="2023-08" db="EMBL/GenBank/DDBJ databases">
        <title>Black Yeasts Isolated from many extreme environments.</title>
        <authorList>
            <person name="Coleine C."/>
            <person name="Stajich J.E."/>
            <person name="Selbmann L."/>
        </authorList>
    </citation>
    <scope>NUCLEOTIDE SEQUENCE</scope>
    <source>
        <strain evidence="3">CCFEE 5401</strain>
    </source>
</reference>
<feature type="compositionally biased region" description="Acidic residues" evidence="1">
    <location>
        <begin position="1657"/>
        <end position="1681"/>
    </location>
</feature>
<feature type="compositionally biased region" description="Acidic residues" evidence="1">
    <location>
        <begin position="1614"/>
        <end position="1640"/>
    </location>
</feature>
<feature type="compositionally biased region" description="Gly residues" evidence="1">
    <location>
        <begin position="27"/>
        <end position="36"/>
    </location>
</feature>
<gene>
    <name evidence="3" type="ORF">LTR62_006964</name>
</gene>
<feature type="compositionally biased region" description="Low complexity" evidence="1">
    <location>
        <begin position="894"/>
        <end position="907"/>
    </location>
</feature>
<feature type="region of interest" description="Disordered" evidence="1">
    <location>
        <begin position="1352"/>
        <end position="1391"/>
    </location>
</feature>
<dbReference type="PANTHER" id="PTHR12436">
    <property type="entry name" value="80 KDA MCM3-ASSOCIATED PROTEIN"/>
    <property type="match status" value="1"/>
</dbReference>
<feature type="compositionally biased region" description="Polar residues" evidence="1">
    <location>
        <begin position="1020"/>
        <end position="1050"/>
    </location>
</feature>
<dbReference type="Proteomes" id="UP001310890">
    <property type="component" value="Unassembled WGS sequence"/>
</dbReference>
<feature type="region of interest" description="Disordered" evidence="1">
    <location>
        <begin position="1614"/>
        <end position="1733"/>
    </location>
</feature>
<evidence type="ECO:0000313" key="4">
    <source>
        <dbReference type="Proteomes" id="UP001310890"/>
    </source>
</evidence>
<feature type="region of interest" description="Disordered" evidence="1">
    <location>
        <begin position="592"/>
        <end position="679"/>
    </location>
</feature>
<evidence type="ECO:0000313" key="3">
    <source>
        <dbReference type="EMBL" id="KAK5109512.1"/>
    </source>
</evidence>
<feature type="compositionally biased region" description="Polar residues" evidence="1">
    <location>
        <begin position="49"/>
        <end position="78"/>
    </location>
</feature>
<feature type="compositionally biased region" description="Low complexity" evidence="1">
    <location>
        <begin position="1"/>
        <end position="19"/>
    </location>
</feature>
<feature type="compositionally biased region" description="Acidic residues" evidence="1">
    <location>
        <begin position="1691"/>
        <end position="1717"/>
    </location>
</feature>